<proteinExistence type="inferred from homology"/>
<evidence type="ECO:0000259" key="7">
    <source>
        <dbReference type="Pfam" id="PF07715"/>
    </source>
</evidence>
<dbReference type="InterPro" id="IPR010104">
    <property type="entry name" value="TonB_rcpt_bac"/>
</dbReference>
<evidence type="ECO:0000259" key="6">
    <source>
        <dbReference type="Pfam" id="PF00593"/>
    </source>
</evidence>
<dbReference type="Gene3D" id="2.170.130.10">
    <property type="entry name" value="TonB-dependent receptor, plug domain"/>
    <property type="match status" value="1"/>
</dbReference>
<evidence type="ECO:0000256" key="2">
    <source>
        <dbReference type="ARBA" id="ARBA00023136"/>
    </source>
</evidence>
<comment type="subcellular location">
    <subcellularLocation>
        <location evidence="1 4">Cell outer membrane</location>
    </subcellularLocation>
</comment>
<keyword evidence="5" id="KW-0732">Signal</keyword>
<evidence type="ECO:0000256" key="1">
    <source>
        <dbReference type="ARBA" id="ARBA00004442"/>
    </source>
</evidence>
<dbReference type="SUPFAM" id="SSF56935">
    <property type="entry name" value="Porins"/>
    <property type="match status" value="1"/>
</dbReference>
<evidence type="ECO:0000256" key="3">
    <source>
        <dbReference type="ARBA" id="ARBA00023237"/>
    </source>
</evidence>
<reference evidence="9" key="1">
    <citation type="journal article" date="2019" name="Int. J. Syst. Evol. Microbiol.">
        <title>The Global Catalogue of Microorganisms (GCM) 10K type strain sequencing project: providing services to taxonomists for standard genome sequencing and annotation.</title>
        <authorList>
            <consortium name="The Broad Institute Genomics Platform"/>
            <consortium name="The Broad Institute Genome Sequencing Center for Infectious Disease"/>
            <person name="Wu L."/>
            <person name="Ma J."/>
        </authorList>
    </citation>
    <scope>NUCLEOTIDE SEQUENCE [LARGE SCALE GENOMIC DNA]</scope>
    <source>
        <strain evidence="9">CCUG 55074</strain>
    </source>
</reference>
<evidence type="ECO:0000256" key="4">
    <source>
        <dbReference type="RuleBase" id="RU003357"/>
    </source>
</evidence>
<accession>A0ABW3SZY6</accession>
<dbReference type="EMBL" id="JBHTLQ010000010">
    <property type="protein sequence ID" value="MFD1190200.1"/>
    <property type="molecule type" value="Genomic_DNA"/>
</dbReference>
<dbReference type="PANTHER" id="PTHR40980">
    <property type="entry name" value="PLUG DOMAIN-CONTAINING PROTEIN"/>
    <property type="match status" value="1"/>
</dbReference>
<keyword evidence="3" id="KW-0998">Cell outer membrane</keyword>
<dbReference type="PANTHER" id="PTHR40980:SF3">
    <property type="entry name" value="TONB-DEPENDENT RECEPTOR-LIKE BETA-BARREL DOMAIN-CONTAINING PROTEIN"/>
    <property type="match status" value="1"/>
</dbReference>
<evidence type="ECO:0000313" key="8">
    <source>
        <dbReference type="EMBL" id="MFD1190200.1"/>
    </source>
</evidence>
<dbReference type="Pfam" id="PF00593">
    <property type="entry name" value="TonB_dep_Rec_b-barrel"/>
    <property type="match status" value="1"/>
</dbReference>
<keyword evidence="2 4" id="KW-0472">Membrane</keyword>
<comment type="caution">
    <text evidence="8">The sequence shown here is derived from an EMBL/GenBank/DDBJ whole genome shotgun (WGS) entry which is preliminary data.</text>
</comment>
<dbReference type="InterPro" id="IPR012910">
    <property type="entry name" value="Plug_dom"/>
</dbReference>
<name>A0ABW3SZY6_9CAUL</name>
<feature type="domain" description="TonB-dependent receptor-like beta-barrel" evidence="6">
    <location>
        <begin position="424"/>
        <end position="922"/>
    </location>
</feature>
<dbReference type="NCBIfam" id="TIGR01782">
    <property type="entry name" value="TonB-Xanth-Caul"/>
    <property type="match status" value="1"/>
</dbReference>
<dbReference type="InterPro" id="IPR036942">
    <property type="entry name" value="Beta-barrel_TonB_sf"/>
</dbReference>
<dbReference type="RefSeq" id="WP_377353006.1">
    <property type="nucleotide sequence ID" value="NZ_JBHTLQ010000010.1"/>
</dbReference>
<dbReference type="Pfam" id="PF07715">
    <property type="entry name" value="Plug"/>
    <property type="match status" value="1"/>
</dbReference>
<dbReference type="Proteomes" id="UP001597216">
    <property type="component" value="Unassembled WGS sequence"/>
</dbReference>
<feature type="domain" description="TonB-dependent receptor plug" evidence="7">
    <location>
        <begin position="58"/>
        <end position="171"/>
    </location>
</feature>
<comment type="similarity">
    <text evidence="4">Belongs to the TonB-dependent receptor family.</text>
</comment>
<keyword evidence="8" id="KW-0675">Receptor</keyword>
<evidence type="ECO:0000313" key="9">
    <source>
        <dbReference type="Proteomes" id="UP001597216"/>
    </source>
</evidence>
<dbReference type="InterPro" id="IPR037066">
    <property type="entry name" value="Plug_dom_sf"/>
</dbReference>
<dbReference type="Gene3D" id="2.40.170.20">
    <property type="entry name" value="TonB-dependent receptor, beta-barrel domain"/>
    <property type="match status" value="1"/>
</dbReference>
<keyword evidence="4" id="KW-0798">TonB box</keyword>
<feature type="signal peptide" evidence="5">
    <location>
        <begin position="1"/>
        <end position="31"/>
    </location>
</feature>
<sequence>MVRYRSTHARALFAGASLAVLGMAAAAPAVAQDKGGAEVEELVVTGFRSSLQEALVLKRDSAVAADTILAEDIGKFPDLNLSESIQRISGVAITRDGGEGRNISVRGLGAQFTRVRINGMEALTTAGGSDASGGTNRGRSFDFNIFASDLFNSITVQKTTSAETEEGSLGATVDLATAHPLDYNHFTFVASAQGSHNELSGDTSPRAAAMIANTWGDGTFGALLSVAYSKRNLLDVGTSTVRWAPGTSFSPGFDAVNNAAGLPTTVNAAAAANNAALHPRFPRFDRYDQEQERLGATLSLQWKPSDQTLVTFDALYADLKSNREETYLEAPSFSVGGACTAANVNTSCGIADTNVLSSTINSQGVMVAGTFNDVDLRVEDRYDELETKFSQYTLDLSHEFSDSLRLHAVAGHSKSDHNNPVQTTLTFDQFNVDGYSYDYTKGRVPLITYGTANLNSPSAWALTQVRLRPQTAVNTYDTFQSDVTFDLSDNLTLKGGVSWKKYDFETTELRRSIGTTTNQETVIPAAVAAIPLSSYYKIVNFPADGLGLPAGNVSSWLAPNYQVAQSLLQLSDPTAFGGAWKLGKEPSLGNNRGVSEEDKSWFVQGDFKGDVLGVPVRGNVGVRYVKTQQDSSGYAYLSGAPVAVSASRTYDDTLPSANLVIEPTDNFLIRMAAAKTMSRPDLGSLTPGATVSVSGATRTVSAGNPNLDPFRAKAYDVSFEWYYQPGALVSVALFQKDIDSFVQTLSTTTTFTGNPFGLPDSVAVAACGATSGCSPSATWAFTTPVNTPGGKLKGYEISFQQPLKFLPGLLSNLGVLANYTRVESDIDYYATVGGVVTKVATEQLTNLSQTSYNLTVYYEDEKWSARASAAYRDGYLTRVLGQENTAVAPVAYDGTNETFNVDASITYTLNDHLKFSLEGVNLTDEFQDQFNGVQNLPTFYHHTGREVLFGVRYTY</sequence>
<organism evidence="8 9">
    <name type="scientific">Phenylobacterium conjunctum</name>
    <dbReference type="NCBI Taxonomy" id="1298959"/>
    <lineage>
        <taxon>Bacteria</taxon>
        <taxon>Pseudomonadati</taxon>
        <taxon>Pseudomonadota</taxon>
        <taxon>Alphaproteobacteria</taxon>
        <taxon>Caulobacterales</taxon>
        <taxon>Caulobacteraceae</taxon>
        <taxon>Phenylobacterium</taxon>
    </lineage>
</organism>
<dbReference type="InterPro" id="IPR000531">
    <property type="entry name" value="Beta-barrel_TonB"/>
</dbReference>
<evidence type="ECO:0000256" key="5">
    <source>
        <dbReference type="SAM" id="SignalP"/>
    </source>
</evidence>
<feature type="chain" id="PRO_5047383537" evidence="5">
    <location>
        <begin position="32"/>
        <end position="955"/>
    </location>
</feature>
<protein>
    <submittedName>
        <fullName evidence="8">TonB-dependent receptor</fullName>
    </submittedName>
</protein>
<gene>
    <name evidence="8" type="ORF">ACFQ27_06375</name>
</gene>
<keyword evidence="9" id="KW-1185">Reference proteome</keyword>
<dbReference type="CDD" id="cd01347">
    <property type="entry name" value="ligand_gated_channel"/>
    <property type="match status" value="1"/>
</dbReference>